<dbReference type="Proteomes" id="UP001215956">
    <property type="component" value="Unassembled WGS sequence"/>
</dbReference>
<evidence type="ECO:0000259" key="5">
    <source>
        <dbReference type="Pfam" id="PF02852"/>
    </source>
</evidence>
<proteinExistence type="inferred from homology"/>
<sequence>MEKFDLIVIGAGAGLSVASDALKEEKRVALMEHGPPGGTCFNTGCIPSKMLIYPADVIRTLEDARAVGIEGHIDRIDIKKIMDRTHSVIGKTRSDMEEQIRSEENLTWYRETAEFVGDYTLKSGHFTLTAPNIVIASGARSLIPPIPGLKEAGFIDNVSLLDLDRLPESIIIVGGGYVGCEYAHFFSAVGTIVTLIGRNPNLLPNEDPEISSIVKSALSEKMAVYTGHEVSRVEKAGEKKLVYARNIEDESRVELEAEEILMAVGRKSNSDLLKPEMTGLKTDSGGWIVVDEYLQTAKPGIWAIGDATGKHMFRHTANYEADVVSHNMLKAGGKEDREAVDYHAVPHAVFTYPTVAAVGMTESEASEAGYEILVGRARYIDAAKGIAMAEEKGFVKAVVEEDTGKILGVSVVGSEAPALVQQVVYMMNTEYQDLMPLIRSQVIHPTTNEVLYNAFADLEHPHHHAEKEERSSQIASSE</sequence>
<dbReference type="Gene3D" id="3.50.50.60">
    <property type="entry name" value="FAD/NAD(P)-binding domain"/>
    <property type="match status" value="2"/>
</dbReference>
<dbReference type="Pfam" id="PF02852">
    <property type="entry name" value="Pyr_redox_dim"/>
    <property type="match status" value="1"/>
</dbReference>
<dbReference type="NCBIfam" id="NF004947">
    <property type="entry name" value="PRK06292.2-5"/>
    <property type="match status" value="1"/>
</dbReference>
<dbReference type="RefSeq" id="WP_316970035.1">
    <property type="nucleotide sequence ID" value="NZ_JARFPL010000070.1"/>
</dbReference>
<dbReference type="InterPro" id="IPR016156">
    <property type="entry name" value="FAD/NAD-linked_Rdtase_dimer_sf"/>
</dbReference>
<gene>
    <name evidence="7" type="ORF">P0O24_12235</name>
</gene>
<dbReference type="PRINTS" id="PR00411">
    <property type="entry name" value="PNDRDTASEI"/>
</dbReference>
<accession>A0ABT5XI82</accession>
<dbReference type="SUPFAM" id="SSF51905">
    <property type="entry name" value="FAD/NAD(P)-binding domain"/>
    <property type="match status" value="1"/>
</dbReference>
<evidence type="ECO:0000256" key="3">
    <source>
        <dbReference type="ARBA" id="ARBA00022827"/>
    </source>
</evidence>
<keyword evidence="2" id="KW-0285">Flavoprotein</keyword>
<protein>
    <submittedName>
        <fullName evidence="7">Dihydrolipoyl dehydrogenase</fullName>
        <ecNumber evidence="7">1.8.1.4</ecNumber>
    </submittedName>
</protein>
<dbReference type="Gene3D" id="3.30.390.30">
    <property type="match status" value="1"/>
</dbReference>
<dbReference type="PANTHER" id="PTHR22912">
    <property type="entry name" value="DISULFIDE OXIDOREDUCTASE"/>
    <property type="match status" value="1"/>
</dbReference>
<dbReference type="EMBL" id="JARFPL010000070">
    <property type="protein sequence ID" value="MDF0594343.1"/>
    <property type="molecule type" value="Genomic_DNA"/>
</dbReference>
<evidence type="ECO:0000256" key="2">
    <source>
        <dbReference type="ARBA" id="ARBA00022630"/>
    </source>
</evidence>
<keyword evidence="8" id="KW-1185">Reference proteome</keyword>
<dbReference type="InterPro" id="IPR023753">
    <property type="entry name" value="FAD/NAD-binding_dom"/>
</dbReference>
<evidence type="ECO:0000259" key="6">
    <source>
        <dbReference type="Pfam" id="PF07992"/>
    </source>
</evidence>
<evidence type="ECO:0000256" key="4">
    <source>
        <dbReference type="ARBA" id="ARBA00023027"/>
    </source>
</evidence>
<evidence type="ECO:0000256" key="1">
    <source>
        <dbReference type="ARBA" id="ARBA00007532"/>
    </source>
</evidence>
<comment type="caution">
    <text evidence="7">The sequence shown here is derived from an EMBL/GenBank/DDBJ whole genome shotgun (WGS) entry which is preliminary data.</text>
</comment>
<dbReference type="EC" id="1.8.1.4" evidence="7"/>
<dbReference type="InterPro" id="IPR050151">
    <property type="entry name" value="Class-I_Pyr_Nuc-Dis_Oxidored"/>
</dbReference>
<name>A0ABT5XI82_9EURY</name>
<dbReference type="InterPro" id="IPR004099">
    <property type="entry name" value="Pyr_nucl-diS_OxRdtase_dimer"/>
</dbReference>
<dbReference type="PIRSF" id="PIRSF000350">
    <property type="entry name" value="Mercury_reductase_MerA"/>
    <property type="match status" value="1"/>
</dbReference>
<comment type="similarity">
    <text evidence="1">Belongs to the class-I pyridine nucleotide-disulfide oxidoreductase family.</text>
</comment>
<evidence type="ECO:0000313" key="8">
    <source>
        <dbReference type="Proteomes" id="UP001215956"/>
    </source>
</evidence>
<evidence type="ECO:0000313" key="7">
    <source>
        <dbReference type="EMBL" id="MDF0594343.1"/>
    </source>
</evidence>
<organism evidence="7 8">
    <name type="scientific">Candidatus Methanocrinis alkalitolerans</name>
    <dbReference type="NCBI Taxonomy" id="3033395"/>
    <lineage>
        <taxon>Archaea</taxon>
        <taxon>Methanobacteriati</taxon>
        <taxon>Methanobacteriota</taxon>
        <taxon>Stenosarchaea group</taxon>
        <taxon>Methanomicrobia</taxon>
        <taxon>Methanotrichales</taxon>
        <taxon>Methanotrichaceae</taxon>
        <taxon>Methanocrinis</taxon>
    </lineage>
</organism>
<dbReference type="InterPro" id="IPR036188">
    <property type="entry name" value="FAD/NAD-bd_sf"/>
</dbReference>
<dbReference type="GO" id="GO:0004148">
    <property type="term" value="F:dihydrolipoyl dehydrogenase (NADH) activity"/>
    <property type="evidence" value="ECO:0007669"/>
    <property type="project" value="UniProtKB-EC"/>
</dbReference>
<dbReference type="InterPro" id="IPR001100">
    <property type="entry name" value="Pyr_nuc-diS_OxRdtase"/>
</dbReference>
<dbReference type="Pfam" id="PF07992">
    <property type="entry name" value="Pyr_redox_2"/>
    <property type="match status" value="1"/>
</dbReference>
<feature type="domain" description="FAD/NAD(P)-binding" evidence="6">
    <location>
        <begin position="4"/>
        <end position="320"/>
    </location>
</feature>
<dbReference type="SUPFAM" id="SSF55424">
    <property type="entry name" value="FAD/NAD-linked reductases, dimerisation (C-terminal) domain"/>
    <property type="match status" value="1"/>
</dbReference>
<feature type="domain" description="Pyridine nucleotide-disulphide oxidoreductase dimerisation" evidence="5">
    <location>
        <begin position="345"/>
        <end position="453"/>
    </location>
</feature>
<keyword evidence="3" id="KW-0274">FAD</keyword>
<reference evidence="7 8" key="1">
    <citation type="submission" date="2023-03" db="EMBL/GenBank/DDBJ databases">
        <title>Whole genome sequencing of Methanotrichaceae archaeon M04Ac.</title>
        <authorList>
            <person name="Khomyakova M.A."/>
            <person name="Merkel A.Y."/>
            <person name="Slobodkin A.I."/>
        </authorList>
    </citation>
    <scope>NUCLEOTIDE SEQUENCE [LARGE SCALE GENOMIC DNA]</scope>
    <source>
        <strain evidence="7 8">M04Ac</strain>
    </source>
</reference>
<dbReference type="PANTHER" id="PTHR22912:SF151">
    <property type="entry name" value="DIHYDROLIPOYL DEHYDROGENASE, MITOCHONDRIAL"/>
    <property type="match status" value="1"/>
</dbReference>
<keyword evidence="4" id="KW-0520">NAD</keyword>
<dbReference type="PRINTS" id="PR00368">
    <property type="entry name" value="FADPNR"/>
</dbReference>
<keyword evidence="7" id="KW-0560">Oxidoreductase</keyword>